<keyword evidence="2" id="KW-0378">Hydrolase</keyword>
<dbReference type="Gene3D" id="1.10.10.2580">
    <property type="entry name" value="Penicillin Acylase III, Chain A, Domain 2"/>
    <property type="match status" value="1"/>
</dbReference>
<dbReference type="EMBL" id="VDUZ01000079">
    <property type="protein sequence ID" value="TXL69530.1"/>
    <property type="molecule type" value="Genomic_DNA"/>
</dbReference>
<dbReference type="OrthoDB" id="9760084at2"/>
<dbReference type="InterPro" id="IPR029055">
    <property type="entry name" value="Ntn_hydrolases_N"/>
</dbReference>
<dbReference type="GO" id="GO:0017000">
    <property type="term" value="P:antibiotic biosynthetic process"/>
    <property type="evidence" value="ECO:0007669"/>
    <property type="project" value="InterPro"/>
</dbReference>
<feature type="active site" description="Nucleophile" evidence="4">
    <location>
        <position position="237"/>
    </location>
</feature>
<reference evidence="6 7" key="1">
    <citation type="submission" date="2019-06" db="EMBL/GenBank/DDBJ databases">
        <title>New taxonomy in bacterial strain CC-CFT640, isolated from vineyard.</title>
        <authorList>
            <person name="Lin S.-Y."/>
            <person name="Tsai C.-F."/>
            <person name="Young C.-C."/>
        </authorList>
    </citation>
    <scope>NUCLEOTIDE SEQUENCE [LARGE SCALE GENOMIC DNA]</scope>
    <source>
        <strain evidence="6 7">CC-CFT640</strain>
    </source>
</reference>
<dbReference type="PIRSF" id="PIRSF001227">
    <property type="entry name" value="Pen_acylase"/>
    <property type="match status" value="1"/>
</dbReference>
<proteinExistence type="inferred from homology"/>
<keyword evidence="7" id="KW-1185">Reference proteome</keyword>
<dbReference type="InterPro" id="IPR023343">
    <property type="entry name" value="Penicillin_amidase_dom1"/>
</dbReference>
<dbReference type="InterPro" id="IPR002692">
    <property type="entry name" value="S45"/>
</dbReference>
<protein>
    <submittedName>
        <fullName evidence="6">Penicillin acylase family protein</fullName>
    </submittedName>
</protein>
<dbReference type="InterPro" id="IPR043146">
    <property type="entry name" value="Penicillin_amidase_N_B-knob"/>
</dbReference>
<dbReference type="Proteomes" id="UP000321638">
    <property type="component" value="Unassembled WGS sequence"/>
</dbReference>
<keyword evidence="5" id="KW-0106">Calcium</keyword>
<dbReference type="InterPro" id="IPR014395">
    <property type="entry name" value="Pen/GL7ACA/AHL_acylase"/>
</dbReference>
<dbReference type="GO" id="GO:0016811">
    <property type="term" value="F:hydrolase activity, acting on carbon-nitrogen (but not peptide) bonds, in linear amides"/>
    <property type="evidence" value="ECO:0007669"/>
    <property type="project" value="InterPro"/>
</dbReference>
<feature type="binding site" evidence="5">
    <location>
        <position position="310"/>
    </location>
    <ligand>
        <name>Ca(2+)</name>
        <dbReference type="ChEBI" id="CHEBI:29108"/>
    </ligand>
</feature>
<gene>
    <name evidence="6" type="ORF">FHP25_38550</name>
</gene>
<dbReference type="PANTHER" id="PTHR34218:SF4">
    <property type="entry name" value="ACYL-HOMOSERINE LACTONE ACYLASE QUIP"/>
    <property type="match status" value="1"/>
</dbReference>
<evidence type="ECO:0000313" key="7">
    <source>
        <dbReference type="Proteomes" id="UP000321638"/>
    </source>
</evidence>
<evidence type="ECO:0000256" key="1">
    <source>
        <dbReference type="ARBA" id="ARBA00006586"/>
    </source>
</evidence>
<comment type="cofactor">
    <cofactor evidence="5">
        <name>Ca(2+)</name>
        <dbReference type="ChEBI" id="CHEBI:29108"/>
    </cofactor>
    <text evidence="5">Binds 1 Ca(2+) ion per dimer.</text>
</comment>
<dbReference type="Gene3D" id="3.60.20.10">
    <property type="entry name" value="Glutamine Phosphoribosylpyrophosphate, subunit 1, domain 1"/>
    <property type="match status" value="1"/>
</dbReference>
<dbReference type="AlphaFoldDB" id="A0A5C8P816"/>
<name>A0A5C8P816_9HYPH</name>
<dbReference type="CDD" id="cd03747">
    <property type="entry name" value="Ntn_PGA_like"/>
    <property type="match status" value="1"/>
</dbReference>
<dbReference type="InterPro" id="IPR043147">
    <property type="entry name" value="Penicillin_amidase_A-knob"/>
</dbReference>
<evidence type="ECO:0000256" key="4">
    <source>
        <dbReference type="PIRSR" id="PIRSR001227-1"/>
    </source>
</evidence>
<keyword evidence="5" id="KW-0479">Metal-binding</keyword>
<evidence type="ECO:0000256" key="2">
    <source>
        <dbReference type="ARBA" id="ARBA00022801"/>
    </source>
</evidence>
<feature type="binding site" evidence="5">
    <location>
        <position position="313"/>
    </location>
    <ligand>
        <name>Ca(2+)</name>
        <dbReference type="ChEBI" id="CHEBI:29108"/>
    </ligand>
</feature>
<evidence type="ECO:0000256" key="5">
    <source>
        <dbReference type="PIRSR" id="PIRSR001227-2"/>
    </source>
</evidence>
<comment type="caution">
    <text evidence="6">The sequence shown here is derived from an EMBL/GenBank/DDBJ whole genome shotgun (WGS) entry which is preliminary data.</text>
</comment>
<dbReference type="Pfam" id="PF01804">
    <property type="entry name" value="Penicil_amidase"/>
    <property type="match status" value="1"/>
</dbReference>
<evidence type="ECO:0000313" key="6">
    <source>
        <dbReference type="EMBL" id="TXL69530.1"/>
    </source>
</evidence>
<keyword evidence="3" id="KW-0865">Zymogen</keyword>
<dbReference type="Gene3D" id="2.30.120.10">
    <property type="match status" value="1"/>
</dbReference>
<dbReference type="PANTHER" id="PTHR34218">
    <property type="entry name" value="PEPTIDASE S45 PENICILLIN AMIDASE"/>
    <property type="match status" value="1"/>
</dbReference>
<dbReference type="SUPFAM" id="SSF56235">
    <property type="entry name" value="N-terminal nucleophile aminohydrolases (Ntn hydrolases)"/>
    <property type="match status" value="1"/>
</dbReference>
<comment type="similarity">
    <text evidence="1">Belongs to the peptidase S45 family.</text>
</comment>
<sequence length="777" mass="84821">MDMDIYDIFFDRNRIGKEQVPMTADAAAGIAGADIWRDAWGIPHIKARGQAEAFAALGFAHAQDRLWQMEALLRRGIGRYAEWTGKAAVNADILARRLDTAGASQRDFAALGAEARAMLEAYASGVNAFIATGYRPVEHRLLGAEPMAWQPWHSIAVMRQIGFLMGSVWWKLWRAAALPIVGAEAITRLRYEDGGNELLCLPPGLETGPYKAAMADLRPGIEALLETAAIDVSGGGSNNWALAPERTATGRPLLAGDPHRALEMPNMYAQAHLACDDFDVIGLTVPGVPGFPHFGHNGAVAWCVTHAFVDIHDLYVERFSDDARTCLFKGQWEPVRHRRERIAVRGEADIEADVVETRHGPVIAGDPRTGTALALRSMQFAETDRSFDCMIPMLRAGMVATLYEATREWGLIDHNLVAGDTGGRIGYRVRAKVPRRPRSNGWLPVPGWTGEHEWDGIVDWHRMPAAIDPAGGIVVTANNRVAAEGDDYLCTDAMPPHRARRIWQRLAALASASVEAMADIHRDVQTIPGGELRERLRTMSIDEPQAAALQRCILDWDGRMAADSIGASAYVAVRLALTRLVADRSGLRAVAQSPYGQVPPGTVAENQLWWAVPGLLRADDCTLLGGASWDELLRLALAQAAAEKMQPWGIVHQPRFTHPLSATFPDHAAALDRASAPVGGDNDTVFATGCIAAIGTRAVYASLSRYVFDVGAWENCRWVVFHGASGEPDSPWHMNQNAAWAKGEMVPMLYDWAAVTAGATQHRHLSFRNGHVYVSQS</sequence>
<accession>A0A5C8P816</accession>
<dbReference type="GO" id="GO:0046872">
    <property type="term" value="F:metal ion binding"/>
    <property type="evidence" value="ECO:0007669"/>
    <property type="project" value="UniProtKB-KW"/>
</dbReference>
<dbReference type="Gene3D" id="1.10.439.10">
    <property type="entry name" value="Penicillin Amidohydrolase, domain 1"/>
    <property type="match status" value="1"/>
</dbReference>
<dbReference type="Gene3D" id="1.10.1400.10">
    <property type="match status" value="1"/>
</dbReference>
<evidence type="ECO:0000256" key="3">
    <source>
        <dbReference type="ARBA" id="ARBA00023145"/>
    </source>
</evidence>
<organism evidence="6 7">
    <name type="scientific">Vineibacter terrae</name>
    <dbReference type="NCBI Taxonomy" id="2586908"/>
    <lineage>
        <taxon>Bacteria</taxon>
        <taxon>Pseudomonadati</taxon>
        <taxon>Pseudomonadota</taxon>
        <taxon>Alphaproteobacteria</taxon>
        <taxon>Hyphomicrobiales</taxon>
        <taxon>Vineibacter</taxon>
    </lineage>
</organism>